<name>A0A0C9UU07_SPHS4</name>
<keyword evidence="3" id="KW-1185">Reference proteome</keyword>
<reference evidence="2 3" key="1">
    <citation type="submission" date="2014-06" db="EMBL/GenBank/DDBJ databases">
        <title>Evolutionary Origins and Diversification of the Mycorrhizal Mutualists.</title>
        <authorList>
            <consortium name="DOE Joint Genome Institute"/>
            <consortium name="Mycorrhizal Genomics Consortium"/>
            <person name="Kohler A."/>
            <person name="Kuo A."/>
            <person name="Nagy L.G."/>
            <person name="Floudas D."/>
            <person name="Copeland A."/>
            <person name="Barry K.W."/>
            <person name="Cichocki N."/>
            <person name="Veneault-Fourrey C."/>
            <person name="LaButti K."/>
            <person name="Lindquist E.A."/>
            <person name="Lipzen A."/>
            <person name="Lundell T."/>
            <person name="Morin E."/>
            <person name="Murat C."/>
            <person name="Riley R."/>
            <person name="Ohm R."/>
            <person name="Sun H."/>
            <person name="Tunlid A."/>
            <person name="Henrissat B."/>
            <person name="Grigoriev I.V."/>
            <person name="Hibbett D.S."/>
            <person name="Martin F."/>
        </authorList>
    </citation>
    <scope>NUCLEOTIDE SEQUENCE [LARGE SCALE GENOMIC DNA]</scope>
    <source>
        <strain evidence="2 3">SS14</strain>
    </source>
</reference>
<organism evidence="2 3">
    <name type="scientific">Sphaerobolus stellatus (strain SS14)</name>
    <dbReference type="NCBI Taxonomy" id="990650"/>
    <lineage>
        <taxon>Eukaryota</taxon>
        <taxon>Fungi</taxon>
        <taxon>Dikarya</taxon>
        <taxon>Basidiomycota</taxon>
        <taxon>Agaricomycotina</taxon>
        <taxon>Agaricomycetes</taxon>
        <taxon>Phallomycetidae</taxon>
        <taxon>Geastrales</taxon>
        <taxon>Sphaerobolaceae</taxon>
        <taxon>Sphaerobolus</taxon>
    </lineage>
</organism>
<sequence length="118" mass="13155">MLGQLGNGGFAKHAREVSRPPSATWTLPDFLYKQDTCPEQSENSRKTRTVLLHINARASSKLAYIEESNAEDELPARSVTKYVKLAGSGADEGWIDAETQSDWLTSYQSLRSPSARYF</sequence>
<dbReference type="HOGENOM" id="CLU_2074620_0_0_1"/>
<gene>
    <name evidence="2" type="ORF">M422DRAFT_269841</name>
</gene>
<protein>
    <submittedName>
        <fullName evidence="2">Uncharacterized protein</fullName>
    </submittedName>
</protein>
<dbReference type="EMBL" id="KN837297">
    <property type="protein sequence ID" value="KIJ28796.1"/>
    <property type="molecule type" value="Genomic_DNA"/>
</dbReference>
<evidence type="ECO:0000313" key="3">
    <source>
        <dbReference type="Proteomes" id="UP000054279"/>
    </source>
</evidence>
<feature type="region of interest" description="Disordered" evidence="1">
    <location>
        <begin position="1"/>
        <end position="23"/>
    </location>
</feature>
<dbReference type="Proteomes" id="UP000054279">
    <property type="component" value="Unassembled WGS sequence"/>
</dbReference>
<evidence type="ECO:0000256" key="1">
    <source>
        <dbReference type="SAM" id="MobiDB-lite"/>
    </source>
</evidence>
<proteinExistence type="predicted"/>
<dbReference type="AlphaFoldDB" id="A0A0C9UU07"/>
<evidence type="ECO:0000313" key="2">
    <source>
        <dbReference type="EMBL" id="KIJ28796.1"/>
    </source>
</evidence>
<accession>A0A0C9UU07</accession>